<proteinExistence type="predicted"/>
<evidence type="ECO:0000313" key="2">
    <source>
        <dbReference type="EMBL" id="KAL1503771.1"/>
    </source>
</evidence>
<reference evidence="2 3" key="1">
    <citation type="journal article" date="2024" name="Science">
        <title>Giant polyketide synthase enzymes in the biosynthesis of giant marine polyether toxins.</title>
        <authorList>
            <person name="Fallon T.R."/>
            <person name="Shende V.V."/>
            <person name="Wierzbicki I.H."/>
            <person name="Pendleton A.L."/>
            <person name="Watervoot N.F."/>
            <person name="Auber R.P."/>
            <person name="Gonzalez D.J."/>
            <person name="Wisecaver J.H."/>
            <person name="Moore B.S."/>
        </authorList>
    </citation>
    <scope>NUCLEOTIDE SEQUENCE [LARGE SCALE GENOMIC DNA]</scope>
    <source>
        <strain evidence="2 3">12B1</strain>
    </source>
</reference>
<evidence type="ECO:0000256" key="1">
    <source>
        <dbReference type="SAM" id="MobiDB-lite"/>
    </source>
</evidence>
<protein>
    <recommendedName>
        <fullName evidence="4">C3H1-type domain-containing protein</fullName>
    </recommendedName>
</protein>
<feature type="compositionally biased region" description="Basic and acidic residues" evidence="1">
    <location>
        <begin position="15"/>
        <end position="27"/>
    </location>
</feature>
<organism evidence="2 3">
    <name type="scientific">Prymnesium parvum</name>
    <name type="common">Toxic golden alga</name>
    <dbReference type="NCBI Taxonomy" id="97485"/>
    <lineage>
        <taxon>Eukaryota</taxon>
        <taxon>Haptista</taxon>
        <taxon>Haptophyta</taxon>
        <taxon>Prymnesiophyceae</taxon>
        <taxon>Prymnesiales</taxon>
        <taxon>Prymnesiaceae</taxon>
        <taxon>Prymnesium</taxon>
    </lineage>
</organism>
<dbReference type="AlphaFoldDB" id="A0AB34IQU5"/>
<keyword evidence="3" id="KW-1185">Reference proteome</keyword>
<dbReference type="EMBL" id="JBGBPQ010000021">
    <property type="protein sequence ID" value="KAL1503771.1"/>
    <property type="molecule type" value="Genomic_DNA"/>
</dbReference>
<sequence>MLRRSSSRFSYFPGGDDRSSKSAAKDEKRLCAWPDKPQMPTAVFKEFKETVKERCASTCQHFLTGTCFKKGCSASHDIPDAFHDVKRRYASKGASSSNAQA</sequence>
<gene>
    <name evidence="2" type="ORF">AB1Y20_012239</name>
</gene>
<evidence type="ECO:0008006" key="4">
    <source>
        <dbReference type="Google" id="ProtNLM"/>
    </source>
</evidence>
<dbReference type="Proteomes" id="UP001515480">
    <property type="component" value="Unassembled WGS sequence"/>
</dbReference>
<accession>A0AB34IQU5</accession>
<feature type="region of interest" description="Disordered" evidence="1">
    <location>
        <begin position="1"/>
        <end position="27"/>
    </location>
</feature>
<evidence type="ECO:0000313" key="3">
    <source>
        <dbReference type="Proteomes" id="UP001515480"/>
    </source>
</evidence>
<name>A0AB34IQU5_PRYPA</name>
<comment type="caution">
    <text evidence="2">The sequence shown here is derived from an EMBL/GenBank/DDBJ whole genome shotgun (WGS) entry which is preliminary data.</text>
</comment>